<name>A0A376BUL1_9NEIS</name>
<gene>
    <name evidence="1" type="ORF">NCTC10283_02190</name>
</gene>
<proteinExistence type="predicted"/>
<dbReference type="RefSeq" id="WP_034291430.1">
    <property type="nucleotide sequence ID" value="NZ_CP091519.2"/>
</dbReference>
<evidence type="ECO:0000313" key="1">
    <source>
        <dbReference type="EMBL" id="SSY80630.1"/>
    </source>
</evidence>
<sequence length="133" mass="15450">MNLKLTRLDTQEVIEFPEDLRWIDEHDWHAVAQTTPQRTLSGSQIIQQGVKQAGRPITLSADDYVWLPLATIQTLREWTDVPELKLLYTHYDGREFNVIFALHDTPLKAEPVRFSTPELADERYTATIKFITI</sequence>
<dbReference type="STRING" id="1120980.GCA_000745955_00540"/>
<dbReference type="OrthoDB" id="5432576at2"/>
<evidence type="ECO:0000313" key="2">
    <source>
        <dbReference type="Proteomes" id="UP000254209"/>
    </source>
</evidence>
<dbReference type="Proteomes" id="UP000254209">
    <property type="component" value="Unassembled WGS sequence"/>
</dbReference>
<keyword evidence="2" id="KW-1185">Reference proteome</keyword>
<organism evidence="1 2">
    <name type="scientific">Alysiella crassa</name>
    <dbReference type="NCBI Taxonomy" id="153491"/>
    <lineage>
        <taxon>Bacteria</taxon>
        <taxon>Pseudomonadati</taxon>
        <taxon>Pseudomonadota</taxon>
        <taxon>Betaproteobacteria</taxon>
        <taxon>Neisseriales</taxon>
        <taxon>Neisseriaceae</taxon>
        <taxon>Alysiella</taxon>
    </lineage>
</organism>
<accession>A0A376BUL1</accession>
<reference evidence="1 2" key="1">
    <citation type="submission" date="2018-06" db="EMBL/GenBank/DDBJ databases">
        <authorList>
            <consortium name="Pathogen Informatics"/>
            <person name="Doyle S."/>
        </authorList>
    </citation>
    <scope>NUCLEOTIDE SEQUENCE [LARGE SCALE GENOMIC DNA]</scope>
    <source>
        <strain evidence="1 2">NCTC10283</strain>
    </source>
</reference>
<dbReference type="AlphaFoldDB" id="A0A376BUL1"/>
<dbReference type="EMBL" id="UFSO01000003">
    <property type="protein sequence ID" value="SSY80630.1"/>
    <property type="molecule type" value="Genomic_DNA"/>
</dbReference>
<protein>
    <submittedName>
        <fullName evidence="1">Uncharacterized protein</fullName>
    </submittedName>
</protein>